<name>A0ACC0JQG8_CHOFU</name>
<dbReference type="Proteomes" id="UP001064048">
    <property type="component" value="Chromosome 8"/>
</dbReference>
<gene>
    <name evidence="1" type="ORF">MSG28_005201</name>
</gene>
<protein>
    <submittedName>
        <fullName evidence="1">Uncharacterized protein</fullName>
    </submittedName>
</protein>
<evidence type="ECO:0000313" key="2">
    <source>
        <dbReference type="Proteomes" id="UP001064048"/>
    </source>
</evidence>
<reference evidence="1 2" key="1">
    <citation type="journal article" date="2022" name="Genome Biol. Evol.">
        <title>The Spruce Budworm Genome: Reconstructing the Evolutionary History of Antifreeze Proteins.</title>
        <authorList>
            <person name="Beliveau C."/>
            <person name="Gagne P."/>
            <person name="Picq S."/>
            <person name="Vernygora O."/>
            <person name="Keeling C.I."/>
            <person name="Pinkney K."/>
            <person name="Doucet D."/>
            <person name="Wen F."/>
            <person name="Johnston J.S."/>
            <person name="Maaroufi H."/>
            <person name="Boyle B."/>
            <person name="Laroche J."/>
            <person name="Dewar K."/>
            <person name="Juretic N."/>
            <person name="Blackburn G."/>
            <person name="Nisole A."/>
            <person name="Brunet B."/>
            <person name="Brandao M."/>
            <person name="Lumley L."/>
            <person name="Duan J."/>
            <person name="Quan G."/>
            <person name="Lucarotti C.J."/>
            <person name="Roe A.D."/>
            <person name="Sperling F.A.H."/>
            <person name="Levesque R.C."/>
            <person name="Cusson M."/>
        </authorList>
    </citation>
    <scope>NUCLEOTIDE SEQUENCE [LARGE SCALE GENOMIC DNA]</scope>
    <source>
        <strain evidence="1">Glfc:IPQL:Cfum</strain>
    </source>
</reference>
<accession>A0ACC0JQG8</accession>
<sequence length="162" mass="18912">MGKETDRKGKGKERTGGSEPADPLATFTLPDSLPCSEIDFPALITKKPKANWKEVLQESEQNFKEIEEYVQSKNEPVLKSPFMKTECDYIRDEVFIFLLPALEEALNKAKIWEALARQKCFFNGIDWIVQVLWNNNPRYPERACTRLHLFNMPWVREYLAKK</sequence>
<organism evidence="1 2">
    <name type="scientific">Choristoneura fumiferana</name>
    <name type="common">Spruce budworm moth</name>
    <name type="synonym">Archips fumiferana</name>
    <dbReference type="NCBI Taxonomy" id="7141"/>
    <lineage>
        <taxon>Eukaryota</taxon>
        <taxon>Metazoa</taxon>
        <taxon>Ecdysozoa</taxon>
        <taxon>Arthropoda</taxon>
        <taxon>Hexapoda</taxon>
        <taxon>Insecta</taxon>
        <taxon>Pterygota</taxon>
        <taxon>Neoptera</taxon>
        <taxon>Endopterygota</taxon>
        <taxon>Lepidoptera</taxon>
        <taxon>Glossata</taxon>
        <taxon>Ditrysia</taxon>
        <taxon>Tortricoidea</taxon>
        <taxon>Tortricidae</taxon>
        <taxon>Tortricinae</taxon>
        <taxon>Choristoneura</taxon>
    </lineage>
</organism>
<comment type="caution">
    <text evidence="1">The sequence shown here is derived from an EMBL/GenBank/DDBJ whole genome shotgun (WGS) entry which is preliminary data.</text>
</comment>
<proteinExistence type="predicted"/>
<dbReference type="EMBL" id="CM046108">
    <property type="protein sequence ID" value="KAI8426348.1"/>
    <property type="molecule type" value="Genomic_DNA"/>
</dbReference>
<keyword evidence="2" id="KW-1185">Reference proteome</keyword>
<evidence type="ECO:0000313" key="1">
    <source>
        <dbReference type="EMBL" id="KAI8426348.1"/>
    </source>
</evidence>